<protein>
    <submittedName>
        <fullName evidence="2">Uncharacterized protein</fullName>
    </submittedName>
</protein>
<feature type="region of interest" description="Disordered" evidence="1">
    <location>
        <begin position="60"/>
        <end position="247"/>
    </location>
</feature>
<dbReference type="Proteomes" id="UP001157109">
    <property type="component" value="Unassembled WGS sequence"/>
</dbReference>
<evidence type="ECO:0000313" key="2">
    <source>
        <dbReference type="EMBL" id="GMA18574.1"/>
    </source>
</evidence>
<feature type="compositionally biased region" description="Basic and acidic residues" evidence="1">
    <location>
        <begin position="151"/>
        <end position="171"/>
    </location>
</feature>
<name>A0ABQ6HM58_9MICO</name>
<comment type="caution">
    <text evidence="2">The sequence shown here is derived from an EMBL/GenBank/DDBJ whole genome shotgun (WGS) entry which is preliminary data.</text>
</comment>
<reference evidence="3" key="1">
    <citation type="journal article" date="2019" name="Int. J. Syst. Evol. Microbiol.">
        <title>The Global Catalogue of Microorganisms (GCM) 10K type strain sequencing project: providing services to taxonomists for standard genome sequencing and annotation.</title>
        <authorList>
            <consortium name="The Broad Institute Genomics Platform"/>
            <consortium name="The Broad Institute Genome Sequencing Center for Infectious Disease"/>
            <person name="Wu L."/>
            <person name="Ma J."/>
        </authorList>
    </citation>
    <scope>NUCLEOTIDE SEQUENCE [LARGE SCALE GENOMIC DNA]</scope>
    <source>
        <strain evidence="3">NBRC 105830</strain>
    </source>
</reference>
<evidence type="ECO:0000313" key="3">
    <source>
        <dbReference type="Proteomes" id="UP001157109"/>
    </source>
</evidence>
<keyword evidence="3" id="KW-1185">Reference proteome</keyword>
<gene>
    <name evidence="2" type="ORF">GCM10025862_05950</name>
</gene>
<feature type="compositionally biased region" description="Basic and acidic residues" evidence="1">
    <location>
        <begin position="224"/>
        <end position="234"/>
    </location>
</feature>
<proteinExistence type="predicted"/>
<sequence>MLVRPVLGAGVVDRARHEEGRQVCASEAHLGSSRLGGGLAPQAGGSVVRGGPHGGEIGMGLSSGGQLGRHPITHDHVGGSDRPCVSVSGEGALTSPVPPVDQPPDEDRRRGDEAEDQQDRRVQDPGGDATHHEGDQQGRPGRSGGAGRVRCRGDRHGGAVDRRSRPQHGGDDEAPLPVGRRGPGSGLGHREREHGVADLQPRAGPHDGGLARDERSVVQRRRVRATEVGHEDPVGGHGEAQLRPRQGRVVHLHVTLRTSADEHVPEGKGSTDSGRWTLADSKLDDRAG</sequence>
<feature type="region of interest" description="Disordered" evidence="1">
    <location>
        <begin position="259"/>
        <end position="288"/>
    </location>
</feature>
<organism evidence="2 3">
    <name type="scientific">Arsenicicoccus piscis</name>
    <dbReference type="NCBI Taxonomy" id="673954"/>
    <lineage>
        <taxon>Bacteria</taxon>
        <taxon>Bacillati</taxon>
        <taxon>Actinomycetota</taxon>
        <taxon>Actinomycetes</taxon>
        <taxon>Micrococcales</taxon>
        <taxon>Intrasporangiaceae</taxon>
        <taxon>Arsenicicoccus</taxon>
    </lineage>
</organism>
<dbReference type="EMBL" id="BSUJ01000001">
    <property type="protein sequence ID" value="GMA18574.1"/>
    <property type="molecule type" value="Genomic_DNA"/>
</dbReference>
<evidence type="ECO:0000256" key="1">
    <source>
        <dbReference type="SAM" id="MobiDB-lite"/>
    </source>
</evidence>
<accession>A0ABQ6HM58</accession>
<feature type="compositionally biased region" description="Basic and acidic residues" evidence="1">
    <location>
        <begin position="105"/>
        <end position="136"/>
    </location>
</feature>